<proteinExistence type="predicted"/>
<protein>
    <submittedName>
        <fullName evidence="1">Uncharacterized protein</fullName>
    </submittedName>
</protein>
<reference evidence="1 2" key="1">
    <citation type="submission" date="2021-06" db="EMBL/GenBank/DDBJ databases">
        <title>Caerostris extrusa draft genome.</title>
        <authorList>
            <person name="Kono N."/>
            <person name="Arakawa K."/>
        </authorList>
    </citation>
    <scope>NUCLEOTIDE SEQUENCE [LARGE SCALE GENOMIC DNA]</scope>
</reference>
<name>A0AAV4WDB9_CAEEX</name>
<organism evidence="1 2">
    <name type="scientific">Caerostris extrusa</name>
    <name type="common">Bark spider</name>
    <name type="synonym">Caerostris bankana</name>
    <dbReference type="NCBI Taxonomy" id="172846"/>
    <lineage>
        <taxon>Eukaryota</taxon>
        <taxon>Metazoa</taxon>
        <taxon>Ecdysozoa</taxon>
        <taxon>Arthropoda</taxon>
        <taxon>Chelicerata</taxon>
        <taxon>Arachnida</taxon>
        <taxon>Araneae</taxon>
        <taxon>Araneomorphae</taxon>
        <taxon>Entelegynae</taxon>
        <taxon>Araneoidea</taxon>
        <taxon>Araneidae</taxon>
        <taxon>Caerostris</taxon>
    </lineage>
</organism>
<dbReference type="AlphaFoldDB" id="A0AAV4WDB9"/>
<sequence length="90" mass="10265">MKGIVVFRHLSQVRQRLAAMKSSRIRRVPTKVPGVSCDMCLFLFVEEAGFAATNSVLSELQGWRDKLEWMEQAGLRDCSKEFVWMAEVTA</sequence>
<accession>A0AAV4WDB9</accession>
<keyword evidence="2" id="KW-1185">Reference proteome</keyword>
<evidence type="ECO:0000313" key="2">
    <source>
        <dbReference type="Proteomes" id="UP001054945"/>
    </source>
</evidence>
<dbReference type="Proteomes" id="UP001054945">
    <property type="component" value="Unassembled WGS sequence"/>
</dbReference>
<comment type="caution">
    <text evidence="1">The sequence shown here is derived from an EMBL/GenBank/DDBJ whole genome shotgun (WGS) entry which is preliminary data.</text>
</comment>
<gene>
    <name evidence="1" type="ORF">CEXT_671931</name>
</gene>
<evidence type="ECO:0000313" key="1">
    <source>
        <dbReference type="EMBL" id="GIY80642.1"/>
    </source>
</evidence>
<dbReference type="EMBL" id="BPLR01016033">
    <property type="protein sequence ID" value="GIY80642.1"/>
    <property type="molecule type" value="Genomic_DNA"/>
</dbReference>